<sequence>MRARLLPPPSWTATPLVPVVARVSRELCRMARNPSRPPEECYAIHPPGQSAPVLRGAAPSCGGQWARRVDASYPQAAGLFTPVYIHLVTKTLISECLGQTDKGLFVNIEMPYYRKYQFVGSDTTLKLQSWQKSMDQIHYTGNLWIQIHGSELPPCPPLITTNSFKFPP</sequence>
<comment type="caution">
    <text evidence="1">The sequence shown here is derived from an EMBL/GenBank/DDBJ whole genome shotgun (WGS) entry which is preliminary data.</text>
</comment>
<protein>
    <submittedName>
        <fullName evidence="1">Uncharacterized protein</fullName>
    </submittedName>
</protein>
<dbReference type="Proteomes" id="UP000799444">
    <property type="component" value="Unassembled WGS sequence"/>
</dbReference>
<evidence type="ECO:0000313" key="2">
    <source>
        <dbReference type="Proteomes" id="UP000799444"/>
    </source>
</evidence>
<organism evidence="1 2">
    <name type="scientific">Polyplosphaeria fusca</name>
    <dbReference type="NCBI Taxonomy" id="682080"/>
    <lineage>
        <taxon>Eukaryota</taxon>
        <taxon>Fungi</taxon>
        <taxon>Dikarya</taxon>
        <taxon>Ascomycota</taxon>
        <taxon>Pezizomycotina</taxon>
        <taxon>Dothideomycetes</taxon>
        <taxon>Pleosporomycetidae</taxon>
        <taxon>Pleosporales</taxon>
        <taxon>Tetraplosphaeriaceae</taxon>
        <taxon>Polyplosphaeria</taxon>
    </lineage>
</organism>
<keyword evidence="2" id="KW-1185">Reference proteome</keyword>
<evidence type="ECO:0000313" key="1">
    <source>
        <dbReference type="EMBL" id="KAF2726574.1"/>
    </source>
</evidence>
<name>A0A9P4QKH2_9PLEO</name>
<accession>A0A9P4QKH2</accession>
<gene>
    <name evidence="1" type="ORF">EJ04DRAFT_530155</name>
</gene>
<proteinExistence type="predicted"/>
<reference evidence="1" key="1">
    <citation type="journal article" date="2020" name="Stud. Mycol.">
        <title>101 Dothideomycetes genomes: a test case for predicting lifestyles and emergence of pathogens.</title>
        <authorList>
            <person name="Haridas S."/>
            <person name="Albert R."/>
            <person name="Binder M."/>
            <person name="Bloem J."/>
            <person name="Labutti K."/>
            <person name="Salamov A."/>
            <person name="Andreopoulos B."/>
            <person name="Baker S."/>
            <person name="Barry K."/>
            <person name="Bills G."/>
            <person name="Bluhm B."/>
            <person name="Cannon C."/>
            <person name="Castanera R."/>
            <person name="Culley D."/>
            <person name="Daum C."/>
            <person name="Ezra D."/>
            <person name="Gonzalez J."/>
            <person name="Henrissat B."/>
            <person name="Kuo A."/>
            <person name="Liang C."/>
            <person name="Lipzen A."/>
            <person name="Lutzoni F."/>
            <person name="Magnuson J."/>
            <person name="Mondo S."/>
            <person name="Nolan M."/>
            <person name="Ohm R."/>
            <person name="Pangilinan J."/>
            <person name="Park H.-J."/>
            <person name="Ramirez L."/>
            <person name="Alfaro M."/>
            <person name="Sun H."/>
            <person name="Tritt A."/>
            <person name="Yoshinaga Y."/>
            <person name="Zwiers L.-H."/>
            <person name="Turgeon B."/>
            <person name="Goodwin S."/>
            <person name="Spatafora J."/>
            <person name="Crous P."/>
            <person name="Grigoriev I."/>
        </authorList>
    </citation>
    <scope>NUCLEOTIDE SEQUENCE</scope>
    <source>
        <strain evidence="1">CBS 125425</strain>
    </source>
</reference>
<dbReference type="AlphaFoldDB" id="A0A9P4QKH2"/>
<dbReference type="EMBL" id="ML996434">
    <property type="protein sequence ID" value="KAF2726574.1"/>
    <property type="molecule type" value="Genomic_DNA"/>
</dbReference>